<feature type="transmembrane region" description="Helical" evidence="1">
    <location>
        <begin position="49"/>
        <end position="73"/>
    </location>
</feature>
<name>A0A2A2SCV0_9SPHN</name>
<evidence type="ECO:0000313" key="2">
    <source>
        <dbReference type="EMBL" id="PAX06831.1"/>
    </source>
</evidence>
<keyword evidence="3" id="KW-1185">Reference proteome</keyword>
<evidence type="ECO:0000313" key="3">
    <source>
        <dbReference type="Proteomes" id="UP000218151"/>
    </source>
</evidence>
<dbReference type="EMBL" id="NSLI01000004">
    <property type="protein sequence ID" value="PAX06831.1"/>
    <property type="molecule type" value="Genomic_DNA"/>
</dbReference>
<keyword evidence="1" id="KW-0472">Membrane</keyword>
<reference evidence="3" key="1">
    <citation type="submission" date="2017-09" db="EMBL/GenBank/DDBJ databases">
        <authorList>
            <person name="Feng G."/>
            <person name="Zhu H."/>
        </authorList>
    </citation>
    <scope>NUCLEOTIDE SEQUENCE [LARGE SCALE GENOMIC DNA]</scope>
    <source>
        <strain evidence="3">1PNM-20</strain>
    </source>
</reference>
<organism evidence="2 3">
    <name type="scientific">Sphingomonas lenta</name>
    <dbReference type="NCBI Taxonomy" id="1141887"/>
    <lineage>
        <taxon>Bacteria</taxon>
        <taxon>Pseudomonadati</taxon>
        <taxon>Pseudomonadota</taxon>
        <taxon>Alphaproteobacteria</taxon>
        <taxon>Sphingomonadales</taxon>
        <taxon>Sphingomonadaceae</taxon>
        <taxon>Sphingomonas</taxon>
    </lineage>
</organism>
<evidence type="ECO:0000256" key="1">
    <source>
        <dbReference type="SAM" id="Phobius"/>
    </source>
</evidence>
<protein>
    <submittedName>
        <fullName evidence="2">Uncharacterized protein</fullName>
    </submittedName>
</protein>
<gene>
    <name evidence="2" type="ORF">CKY28_12165</name>
</gene>
<dbReference type="Proteomes" id="UP000218151">
    <property type="component" value="Unassembled WGS sequence"/>
</dbReference>
<proteinExistence type="predicted"/>
<comment type="caution">
    <text evidence="2">The sequence shown here is derived from an EMBL/GenBank/DDBJ whole genome shotgun (WGS) entry which is preliminary data.</text>
</comment>
<dbReference type="AlphaFoldDB" id="A0A2A2SCV0"/>
<sequence>MGGARAVIGLLIPFLIADAILGWMLVTTWRRQEVWLVTRMGRKDENRRLWWMSVVRLAALLALSMTGTLALLLA</sequence>
<feature type="transmembrane region" description="Helical" evidence="1">
    <location>
        <begin position="6"/>
        <end position="29"/>
    </location>
</feature>
<keyword evidence="1" id="KW-1133">Transmembrane helix</keyword>
<accession>A0A2A2SCV0</accession>
<keyword evidence="1" id="KW-0812">Transmembrane</keyword>